<name>E4XQ77_OIKDI</name>
<keyword evidence="4" id="KW-0969">Cilium</keyword>
<dbReference type="OrthoDB" id="6146667at2759"/>
<gene>
    <name evidence="6" type="ORF">GSOID_T00017375001</name>
</gene>
<evidence type="ECO:0000256" key="5">
    <source>
        <dbReference type="ARBA" id="ARBA00023273"/>
    </source>
</evidence>
<dbReference type="Pfam" id="PF13855">
    <property type="entry name" value="LRR_8"/>
    <property type="match status" value="1"/>
</dbReference>
<dbReference type="PROSITE" id="PS51450">
    <property type="entry name" value="LRR"/>
    <property type="match status" value="4"/>
</dbReference>
<dbReference type="InterPro" id="IPR001611">
    <property type="entry name" value="Leu-rich_rpt"/>
</dbReference>
<accession>E4XQ77</accession>
<dbReference type="Proteomes" id="UP000001307">
    <property type="component" value="Unassembled WGS sequence"/>
</dbReference>
<dbReference type="EMBL" id="FN653101">
    <property type="protein sequence ID" value="CBY11963.1"/>
    <property type="molecule type" value="Genomic_DNA"/>
</dbReference>
<keyword evidence="3" id="KW-0677">Repeat</keyword>
<dbReference type="SMART" id="SM00365">
    <property type="entry name" value="LRR_SD22"/>
    <property type="match status" value="5"/>
</dbReference>
<evidence type="ECO:0000256" key="4">
    <source>
        <dbReference type="ARBA" id="ARBA00023069"/>
    </source>
</evidence>
<keyword evidence="7" id="KW-1185">Reference proteome</keyword>
<dbReference type="Gene3D" id="3.80.10.10">
    <property type="entry name" value="Ribonuclease Inhibitor"/>
    <property type="match status" value="3"/>
</dbReference>
<dbReference type="SMART" id="SM00369">
    <property type="entry name" value="LRR_TYP"/>
    <property type="match status" value="5"/>
</dbReference>
<evidence type="ECO:0000313" key="6">
    <source>
        <dbReference type="EMBL" id="CBY11963.1"/>
    </source>
</evidence>
<evidence type="ECO:0000256" key="3">
    <source>
        <dbReference type="ARBA" id="ARBA00022737"/>
    </source>
</evidence>
<dbReference type="InParanoid" id="E4XQ77"/>
<dbReference type="InterPro" id="IPR003591">
    <property type="entry name" value="Leu-rich_rpt_typical-subtyp"/>
</dbReference>
<evidence type="ECO:0008006" key="8">
    <source>
        <dbReference type="Google" id="ProtNLM"/>
    </source>
</evidence>
<dbReference type="InterPro" id="IPR032675">
    <property type="entry name" value="LRR_dom_sf"/>
</dbReference>
<evidence type="ECO:0000313" key="7">
    <source>
        <dbReference type="Proteomes" id="UP000001307"/>
    </source>
</evidence>
<dbReference type="SUPFAM" id="SSF52058">
    <property type="entry name" value="L domain-like"/>
    <property type="match status" value="1"/>
</dbReference>
<evidence type="ECO:0000256" key="1">
    <source>
        <dbReference type="ARBA" id="ARBA00004138"/>
    </source>
</evidence>
<protein>
    <recommendedName>
        <fullName evidence="8">Leucine-rich repeat-containing protein 9</fullName>
    </recommendedName>
</protein>
<dbReference type="InterPro" id="IPR050576">
    <property type="entry name" value="Cilia_flagella_integrity"/>
</dbReference>
<keyword evidence="5" id="KW-0966">Cell projection</keyword>
<reference evidence="6" key="1">
    <citation type="journal article" date="2010" name="Science">
        <title>Plasticity of animal genome architecture unmasked by rapid evolution of a pelagic tunicate.</title>
        <authorList>
            <person name="Denoeud F."/>
            <person name="Henriet S."/>
            <person name="Mungpakdee S."/>
            <person name="Aury J.M."/>
            <person name="Da Silva C."/>
            <person name="Brinkmann H."/>
            <person name="Mikhaleva J."/>
            <person name="Olsen L.C."/>
            <person name="Jubin C."/>
            <person name="Canestro C."/>
            <person name="Bouquet J.M."/>
            <person name="Danks G."/>
            <person name="Poulain J."/>
            <person name="Campsteijn C."/>
            <person name="Adamski M."/>
            <person name="Cross I."/>
            <person name="Yadetie F."/>
            <person name="Muffato M."/>
            <person name="Louis A."/>
            <person name="Butcher S."/>
            <person name="Tsagkogeorga G."/>
            <person name="Konrad A."/>
            <person name="Singh S."/>
            <person name="Jensen M.F."/>
            <person name="Cong E.H."/>
            <person name="Eikeseth-Otteraa H."/>
            <person name="Noel B."/>
            <person name="Anthouard V."/>
            <person name="Porcel B.M."/>
            <person name="Kachouri-Lafond R."/>
            <person name="Nishino A."/>
            <person name="Ugolini M."/>
            <person name="Chourrout P."/>
            <person name="Nishida H."/>
            <person name="Aasland R."/>
            <person name="Huzurbazar S."/>
            <person name="Westhof E."/>
            <person name="Delsuc F."/>
            <person name="Lehrach H."/>
            <person name="Reinhardt R."/>
            <person name="Weissenbach J."/>
            <person name="Roy S.W."/>
            <person name="Artiguenave F."/>
            <person name="Postlethwait J.H."/>
            <person name="Manak J.R."/>
            <person name="Thompson E.M."/>
            <person name="Jaillon O."/>
            <person name="Du Pasquier L."/>
            <person name="Boudinot P."/>
            <person name="Liberles D.A."/>
            <person name="Volff J.N."/>
            <person name="Philippe H."/>
            <person name="Lenhard B."/>
            <person name="Roest Crollius H."/>
            <person name="Wincker P."/>
            <person name="Chourrout D."/>
        </authorList>
    </citation>
    <scope>NUCLEOTIDE SEQUENCE [LARGE SCALE GENOMIC DNA]</scope>
</reference>
<dbReference type="AlphaFoldDB" id="E4XQ77"/>
<sequence length="722" mass="83128">MFNIENITKCAERQDPMYAVFGELSSSNGFSKEALKNRKEEVLRLELFFNEVNCLPHLAQFNNLTQVIFFGTDISHMEKIDFNPSLNELWLCESRLKRIPKLCNCEALQVLYIYGNMIARVENLDHLTRLEFLSLAQNQLTTTRGFEKLAELTDLNIGANDIKFIGEEIKQNKKLSKLDISGNPIESVVQMSPLAYLNLQELNISNPLYPQSPLCRQQNYQLQIFYTLQSLRFLNGEEIPQDMTAEAVKILSRKHSFYRMKKRILRRTLPSIIKGIQKIAQKRLAVPLTSRRELVAELNRIESIFIENNEENALQEARVRKKTKHISERLEHWENIYKRIKFEEKLAIQSVRNKFKVDEELLRLELQSGGNLRFEDIYEPEEEEGKEPSHVKQIWNQMENLLTKTVSETRMDQRKKALGVERFKLNRITKIFHRPKRLAFDEEIDEINETSQYVIPQSHLINIIPQTEAEKRAFSETPARTLEDEDKDLAALNSAPITLDNAPTLIELIPMETSALTDLSLMGLNLSELPNLATVPNLHNLDLSCNKLTSVSKSIRNLRHLQKLNLSVNEIREVELPEMKNLASLDLSWNKIREYAPLINNLRKKTPCLDSLSLQFNAITYEEKIRIHALTKLTQLSIFNGNKIAAEDRAVAQKLILSSETVQQLGRRGEMNSYADLANPARFLQDFGQAENIGAKITSICIDELGLGTEKLSEPYRGALKK</sequence>
<dbReference type="SUPFAM" id="SSF52075">
    <property type="entry name" value="Outer arm dynein light chain 1"/>
    <property type="match status" value="1"/>
</dbReference>
<keyword evidence="2" id="KW-0433">Leucine-rich repeat</keyword>
<dbReference type="PANTHER" id="PTHR45973">
    <property type="entry name" value="PROTEIN PHOSPHATASE 1 REGULATORY SUBUNIT SDS22-RELATED"/>
    <property type="match status" value="1"/>
</dbReference>
<dbReference type="Pfam" id="PF14580">
    <property type="entry name" value="LRR_9"/>
    <property type="match status" value="1"/>
</dbReference>
<dbReference type="PANTHER" id="PTHR45973:SF9">
    <property type="entry name" value="LEUCINE-RICH REPEAT-CONTAINING PROTEIN 46"/>
    <property type="match status" value="1"/>
</dbReference>
<proteinExistence type="predicted"/>
<evidence type="ECO:0000256" key="2">
    <source>
        <dbReference type="ARBA" id="ARBA00022614"/>
    </source>
</evidence>
<organism evidence="6">
    <name type="scientific">Oikopleura dioica</name>
    <name type="common">Tunicate</name>
    <dbReference type="NCBI Taxonomy" id="34765"/>
    <lineage>
        <taxon>Eukaryota</taxon>
        <taxon>Metazoa</taxon>
        <taxon>Chordata</taxon>
        <taxon>Tunicata</taxon>
        <taxon>Appendicularia</taxon>
        <taxon>Copelata</taxon>
        <taxon>Oikopleuridae</taxon>
        <taxon>Oikopleura</taxon>
    </lineage>
</organism>
<comment type="subcellular location">
    <subcellularLocation>
        <location evidence="1">Cell projection</location>
        <location evidence="1">Cilium</location>
    </subcellularLocation>
</comment>